<keyword evidence="2" id="KW-0456">Lyase</keyword>
<comment type="caution">
    <text evidence="3">The sequence shown here is derived from an EMBL/GenBank/DDBJ whole genome shotgun (WGS) entry which is preliminary data.</text>
</comment>
<dbReference type="AlphaFoldDB" id="A0A951PDT6"/>
<dbReference type="PANTHER" id="PTHR12192:SF2">
    <property type="entry name" value="GLUTATHIONE-SPECIFIC GAMMA-GLUTAMYLCYCLOTRANSFERASE 2"/>
    <property type="match status" value="1"/>
</dbReference>
<dbReference type="InterPro" id="IPR006840">
    <property type="entry name" value="ChaC"/>
</dbReference>
<dbReference type="CDD" id="cd06661">
    <property type="entry name" value="GGCT_like"/>
    <property type="match status" value="1"/>
</dbReference>
<reference evidence="3" key="2">
    <citation type="journal article" date="2022" name="Microbiol. Resour. Announc.">
        <title>Metagenome Sequencing to Explore Phylogenomics of Terrestrial Cyanobacteria.</title>
        <authorList>
            <person name="Ward R.D."/>
            <person name="Stajich J.E."/>
            <person name="Johansen J.R."/>
            <person name="Huntemann M."/>
            <person name="Clum A."/>
            <person name="Foster B."/>
            <person name="Foster B."/>
            <person name="Roux S."/>
            <person name="Palaniappan K."/>
            <person name="Varghese N."/>
            <person name="Mukherjee S."/>
            <person name="Reddy T.B.K."/>
            <person name="Daum C."/>
            <person name="Copeland A."/>
            <person name="Chen I.A."/>
            <person name="Ivanova N.N."/>
            <person name="Kyrpides N.C."/>
            <person name="Shapiro N."/>
            <person name="Eloe-Fadrosh E.A."/>
            <person name="Pietrasiak N."/>
        </authorList>
    </citation>
    <scope>NUCLEOTIDE SEQUENCE</scope>
    <source>
        <strain evidence="3">GSE-TBD4-15B</strain>
    </source>
</reference>
<dbReference type="Gene3D" id="3.10.490.10">
    <property type="entry name" value="Gamma-glutamyl cyclotransferase-like"/>
    <property type="match status" value="1"/>
</dbReference>
<proteinExistence type="predicted"/>
<name>A0A951PDT6_9CYAN</name>
<sequence>MTLTRADLETGRLQKLLARADLGLRVWTEAELQASIEQTLRQNPSDQVWVFAYGSLIWNPVMHYLERQVGKMHGWHRRFCLWTPLGRGTPENPGLMLGLDRGGCCRGIVYQIAPELVRSELLLLWRREMVVGSYIPRWVKVNTPEGSLFAIAFLINRSLPSYAGELDFATTVHHLATAQGELGSAADYLDQTVTGLKQAKIYDRGLLNLQRQVMAQRSP</sequence>
<evidence type="ECO:0000256" key="2">
    <source>
        <dbReference type="ARBA" id="ARBA00023239"/>
    </source>
</evidence>
<evidence type="ECO:0000313" key="3">
    <source>
        <dbReference type="EMBL" id="MBW4467335.1"/>
    </source>
</evidence>
<accession>A0A951PDT6</accession>
<organism evidence="3 4">
    <name type="scientific">Pegethrix bostrychoides GSE-TBD4-15B</name>
    <dbReference type="NCBI Taxonomy" id="2839662"/>
    <lineage>
        <taxon>Bacteria</taxon>
        <taxon>Bacillati</taxon>
        <taxon>Cyanobacteriota</taxon>
        <taxon>Cyanophyceae</taxon>
        <taxon>Oculatellales</taxon>
        <taxon>Oculatellaceae</taxon>
        <taxon>Pegethrix</taxon>
    </lineage>
</organism>
<dbReference type="EMBL" id="JAHHHV010000075">
    <property type="protein sequence ID" value="MBW4467335.1"/>
    <property type="molecule type" value="Genomic_DNA"/>
</dbReference>
<dbReference type="GO" id="GO:0005737">
    <property type="term" value="C:cytoplasm"/>
    <property type="evidence" value="ECO:0007669"/>
    <property type="project" value="TreeGrafter"/>
</dbReference>
<evidence type="ECO:0000256" key="1">
    <source>
        <dbReference type="ARBA" id="ARBA00012344"/>
    </source>
</evidence>
<protein>
    <recommendedName>
        <fullName evidence="1">glutathione-specific gamma-glutamylcyclotransferase</fullName>
        <ecNumber evidence="1">4.3.2.7</ecNumber>
    </recommendedName>
</protein>
<dbReference type="Proteomes" id="UP000707356">
    <property type="component" value="Unassembled WGS sequence"/>
</dbReference>
<dbReference type="GO" id="GO:0061928">
    <property type="term" value="F:glutathione specific gamma-glutamylcyclotransferase activity"/>
    <property type="evidence" value="ECO:0007669"/>
    <property type="project" value="UniProtKB-EC"/>
</dbReference>
<gene>
    <name evidence="3" type="ORF">KME07_18060</name>
</gene>
<evidence type="ECO:0000313" key="4">
    <source>
        <dbReference type="Proteomes" id="UP000707356"/>
    </source>
</evidence>
<dbReference type="InterPro" id="IPR036568">
    <property type="entry name" value="GGCT-like_sf"/>
</dbReference>
<dbReference type="SUPFAM" id="SSF110857">
    <property type="entry name" value="Gamma-glutamyl cyclotransferase-like"/>
    <property type="match status" value="1"/>
</dbReference>
<dbReference type="Pfam" id="PF04752">
    <property type="entry name" value="ChaC"/>
    <property type="match status" value="1"/>
</dbReference>
<reference evidence="3" key="1">
    <citation type="submission" date="2021-05" db="EMBL/GenBank/DDBJ databases">
        <authorList>
            <person name="Pietrasiak N."/>
            <person name="Ward R."/>
            <person name="Stajich J.E."/>
            <person name="Kurbessoian T."/>
        </authorList>
    </citation>
    <scope>NUCLEOTIDE SEQUENCE</scope>
    <source>
        <strain evidence="3">GSE-TBD4-15B</strain>
    </source>
</reference>
<dbReference type="InterPro" id="IPR013024">
    <property type="entry name" value="GGCT-like"/>
</dbReference>
<dbReference type="EC" id="4.3.2.7" evidence="1"/>
<dbReference type="PANTHER" id="PTHR12192">
    <property type="entry name" value="CATION TRANSPORT PROTEIN CHAC-RELATED"/>
    <property type="match status" value="1"/>
</dbReference>
<dbReference type="GO" id="GO:0006751">
    <property type="term" value="P:glutathione catabolic process"/>
    <property type="evidence" value="ECO:0007669"/>
    <property type="project" value="InterPro"/>
</dbReference>